<reference evidence="2" key="1">
    <citation type="submission" date="2021-01" db="EMBL/GenBank/DDBJ databases">
        <authorList>
            <person name="Corre E."/>
            <person name="Pelletier E."/>
            <person name="Niang G."/>
            <person name="Scheremetjew M."/>
            <person name="Finn R."/>
            <person name="Kale V."/>
            <person name="Holt S."/>
            <person name="Cochrane G."/>
            <person name="Meng A."/>
            <person name="Brown T."/>
            <person name="Cohen L."/>
        </authorList>
    </citation>
    <scope>NUCLEOTIDE SEQUENCE</scope>
</reference>
<dbReference type="AlphaFoldDB" id="A0A7S1EZA9"/>
<feature type="region of interest" description="Disordered" evidence="1">
    <location>
        <begin position="89"/>
        <end position="121"/>
    </location>
</feature>
<protein>
    <recommendedName>
        <fullName evidence="3">C3H1-type domain-containing protein</fullName>
    </recommendedName>
</protein>
<dbReference type="EMBL" id="HBFQ01010740">
    <property type="protein sequence ID" value="CAD8833151.1"/>
    <property type="molecule type" value="Transcribed_RNA"/>
</dbReference>
<name>A0A7S1EZA9_NOCSC</name>
<organism evidence="2">
    <name type="scientific">Noctiluca scintillans</name>
    <name type="common">Sea sparkle</name>
    <name type="synonym">Red tide dinoflagellate</name>
    <dbReference type="NCBI Taxonomy" id="2966"/>
    <lineage>
        <taxon>Eukaryota</taxon>
        <taxon>Sar</taxon>
        <taxon>Alveolata</taxon>
        <taxon>Dinophyceae</taxon>
        <taxon>Noctilucales</taxon>
        <taxon>Noctilucaceae</taxon>
        <taxon>Noctiluca</taxon>
    </lineage>
</organism>
<evidence type="ECO:0000256" key="1">
    <source>
        <dbReference type="SAM" id="MobiDB-lite"/>
    </source>
</evidence>
<accession>A0A7S1EZA9</accession>
<evidence type="ECO:0008006" key="3">
    <source>
        <dbReference type="Google" id="ProtNLM"/>
    </source>
</evidence>
<feature type="compositionally biased region" description="Low complexity" evidence="1">
    <location>
        <begin position="103"/>
        <end position="112"/>
    </location>
</feature>
<gene>
    <name evidence="2" type="ORF">NSCI0253_LOCUS7499</name>
</gene>
<evidence type="ECO:0000313" key="2">
    <source>
        <dbReference type="EMBL" id="CAD8833151.1"/>
    </source>
</evidence>
<feature type="compositionally biased region" description="Basic and acidic residues" evidence="1">
    <location>
        <begin position="89"/>
        <end position="102"/>
    </location>
</feature>
<proteinExistence type="predicted"/>
<sequence>MALAARGKGGLGMHRVVENVSWASSSDSFRNMIKVVKEFKDEAVEVDTAQLRAGIEEAHRQGTCKPCPFYLRKSGCLSGDACVNCHQDHARKQENRGVDDSARTASSSNRNSGKPKIVMRL</sequence>